<name>A0AAV8A0Y8_9EUKA</name>
<dbReference type="AlphaFoldDB" id="A0AAV8A0Y8"/>
<accession>A0AAV8A0Y8</accession>
<comment type="caution">
    <text evidence="3">The sequence shown here is derived from an EMBL/GenBank/DDBJ whole genome shotgun (WGS) entry which is preliminary data.</text>
</comment>
<feature type="region of interest" description="Disordered" evidence="1">
    <location>
        <begin position="270"/>
        <end position="292"/>
    </location>
</feature>
<dbReference type="GO" id="GO:0008289">
    <property type="term" value="F:lipid binding"/>
    <property type="evidence" value="ECO:0007669"/>
    <property type="project" value="InterPro"/>
</dbReference>
<evidence type="ECO:0000259" key="2">
    <source>
        <dbReference type="PROSITE" id="PS50848"/>
    </source>
</evidence>
<dbReference type="InterPro" id="IPR002913">
    <property type="entry name" value="START_lipid-bd_dom"/>
</dbReference>
<dbReference type="InterPro" id="IPR023393">
    <property type="entry name" value="START-like_dom_sf"/>
</dbReference>
<feature type="domain" description="START" evidence="2">
    <location>
        <begin position="23"/>
        <end position="226"/>
    </location>
</feature>
<evidence type="ECO:0000313" key="4">
    <source>
        <dbReference type="Proteomes" id="UP001146793"/>
    </source>
</evidence>
<gene>
    <name evidence="3" type="ORF">M0812_11726</name>
</gene>
<feature type="compositionally biased region" description="Basic residues" evidence="1">
    <location>
        <begin position="275"/>
        <end position="292"/>
    </location>
</feature>
<protein>
    <recommendedName>
        <fullName evidence="2">START domain-containing protein</fullName>
    </recommendedName>
</protein>
<organism evidence="3 4">
    <name type="scientific">Anaeramoeba flamelloides</name>
    <dbReference type="NCBI Taxonomy" id="1746091"/>
    <lineage>
        <taxon>Eukaryota</taxon>
        <taxon>Metamonada</taxon>
        <taxon>Anaeramoebidae</taxon>
        <taxon>Anaeramoeba</taxon>
    </lineage>
</organism>
<dbReference type="Gene3D" id="3.30.530.20">
    <property type="match status" value="1"/>
</dbReference>
<reference evidence="3" key="1">
    <citation type="submission" date="2022-08" db="EMBL/GenBank/DDBJ databases">
        <title>Novel sulphate-reducing endosymbionts in the free-living metamonad Anaeramoeba.</title>
        <authorList>
            <person name="Jerlstrom-Hultqvist J."/>
            <person name="Cepicka I."/>
            <person name="Gallot-Lavallee L."/>
            <person name="Salas-Leiva D."/>
            <person name="Curtis B.A."/>
            <person name="Zahonova K."/>
            <person name="Pipaliya S."/>
            <person name="Dacks J."/>
            <person name="Roger A.J."/>
        </authorList>
    </citation>
    <scope>NUCLEOTIDE SEQUENCE</scope>
    <source>
        <strain evidence="3">Busselton2</strain>
    </source>
</reference>
<dbReference type="SUPFAM" id="SSF55961">
    <property type="entry name" value="Bet v1-like"/>
    <property type="match status" value="1"/>
</dbReference>
<dbReference type="PROSITE" id="PS50848">
    <property type="entry name" value="START"/>
    <property type="match status" value="1"/>
</dbReference>
<dbReference type="EMBL" id="JANTQA010000023">
    <property type="protein sequence ID" value="KAJ3445839.1"/>
    <property type="molecule type" value="Genomic_DNA"/>
</dbReference>
<proteinExistence type="predicted"/>
<evidence type="ECO:0000313" key="3">
    <source>
        <dbReference type="EMBL" id="KAJ3445839.1"/>
    </source>
</evidence>
<sequence length="292" mass="34048">MSKEKKKKDKKVKKKKLSEEQLEKRYKKVAYAAGQEGIEVLLNELKDKTLEWEKISSNQDIKMYKRDIEGFKFPKLKLVSMVPMASPQEVYDLSWTMEGRKKWDEQLKTIEVMKTFPLENENEELFVVQFAMKPPMRTMSARFQVDATLLRRTNDGKIITGRQTVEDSKIGIDTTKIKGKKGITKPSGVLFTPITRKQWIKYAKKSKTTRTIKEGEDPDEIVATKLESIIFPDIGKKPVKMLAKVMLKMMSKFMPKGFTTMIDFITTDYQEEKKKKSKKSEKKKKKKPKNEK</sequence>
<dbReference type="Pfam" id="PF01852">
    <property type="entry name" value="START"/>
    <property type="match status" value="1"/>
</dbReference>
<dbReference type="Proteomes" id="UP001146793">
    <property type="component" value="Unassembled WGS sequence"/>
</dbReference>
<evidence type="ECO:0000256" key="1">
    <source>
        <dbReference type="SAM" id="MobiDB-lite"/>
    </source>
</evidence>